<keyword evidence="3" id="KW-1185">Reference proteome</keyword>
<feature type="compositionally biased region" description="Polar residues" evidence="1">
    <location>
        <begin position="24"/>
        <end position="42"/>
    </location>
</feature>
<accession>A0A8T0J571</accession>
<evidence type="ECO:0000313" key="2">
    <source>
        <dbReference type="EMBL" id="KAG0589933.1"/>
    </source>
</evidence>
<name>A0A8T0J571_CERPU</name>
<dbReference type="EMBL" id="CM026421">
    <property type="protein sequence ID" value="KAG0589933.1"/>
    <property type="molecule type" value="Genomic_DNA"/>
</dbReference>
<organism evidence="2 3">
    <name type="scientific">Ceratodon purpureus</name>
    <name type="common">Fire moss</name>
    <name type="synonym">Dicranum purpureum</name>
    <dbReference type="NCBI Taxonomy" id="3225"/>
    <lineage>
        <taxon>Eukaryota</taxon>
        <taxon>Viridiplantae</taxon>
        <taxon>Streptophyta</taxon>
        <taxon>Embryophyta</taxon>
        <taxon>Bryophyta</taxon>
        <taxon>Bryophytina</taxon>
        <taxon>Bryopsida</taxon>
        <taxon>Dicranidae</taxon>
        <taxon>Pseudoditrichales</taxon>
        <taxon>Ditrichaceae</taxon>
        <taxon>Ceratodon</taxon>
    </lineage>
</organism>
<proteinExistence type="predicted"/>
<evidence type="ECO:0000313" key="3">
    <source>
        <dbReference type="Proteomes" id="UP000822688"/>
    </source>
</evidence>
<gene>
    <name evidence="2" type="ORF">KC19_1G057900</name>
</gene>
<comment type="caution">
    <text evidence="2">The sequence shown here is derived from an EMBL/GenBank/DDBJ whole genome shotgun (WGS) entry which is preliminary data.</text>
</comment>
<reference evidence="2" key="1">
    <citation type="submission" date="2020-06" db="EMBL/GenBank/DDBJ databases">
        <title>WGS assembly of Ceratodon purpureus strain R40.</title>
        <authorList>
            <person name="Carey S.B."/>
            <person name="Jenkins J."/>
            <person name="Shu S."/>
            <person name="Lovell J.T."/>
            <person name="Sreedasyam A."/>
            <person name="Maumus F."/>
            <person name="Tiley G.P."/>
            <person name="Fernandez-Pozo N."/>
            <person name="Barry K."/>
            <person name="Chen C."/>
            <person name="Wang M."/>
            <person name="Lipzen A."/>
            <person name="Daum C."/>
            <person name="Saski C.A."/>
            <person name="Payton A.C."/>
            <person name="Mcbreen J.C."/>
            <person name="Conrad R.E."/>
            <person name="Kollar L.M."/>
            <person name="Olsson S."/>
            <person name="Huttunen S."/>
            <person name="Landis J.B."/>
            <person name="Wickett N.J."/>
            <person name="Johnson M.G."/>
            <person name="Rensing S.A."/>
            <person name="Grimwood J."/>
            <person name="Schmutz J."/>
            <person name="Mcdaniel S.F."/>
        </authorList>
    </citation>
    <scope>NUCLEOTIDE SEQUENCE</scope>
    <source>
        <strain evidence="2">R40</strain>
    </source>
</reference>
<protein>
    <submittedName>
        <fullName evidence="2">Uncharacterized protein</fullName>
    </submittedName>
</protein>
<dbReference type="Proteomes" id="UP000822688">
    <property type="component" value="Chromosome 1"/>
</dbReference>
<feature type="region of interest" description="Disordered" evidence="1">
    <location>
        <begin position="13"/>
        <end position="108"/>
    </location>
</feature>
<evidence type="ECO:0000256" key="1">
    <source>
        <dbReference type="SAM" id="MobiDB-lite"/>
    </source>
</evidence>
<sequence length="128" mass="14097">MLNTRILPIQSRSPHIHRCKKKPCTSSPNQLSSFSTSHQLPIQLSPKHKKTNSLRASHAIALSQRNRTQPHPMPGTLLARNPNSQPSLISHDIHTTSKTSPIPPSPQHTIHSMLKIAPTLTPTLTSPP</sequence>
<feature type="compositionally biased region" description="Basic residues" evidence="1">
    <location>
        <begin position="14"/>
        <end position="23"/>
    </location>
</feature>
<dbReference type="AlphaFoldDB" id="A0A8T0J571"/>